<proteinExistence type="predicted"/>
<reference evidence="3" key="1">
    <citation type="submission" date="2018-11" db="EMBL/GenBank/DDBJ databases">
        <authorList>
            <consortium name="Genoscope - CEA"/>
            <person name="William W."/>
        </authorList>
    </citation>
    <scope>NUCLEOTIDE SEQUENCE</scope>
</reference>
<feature type="domain" description="hAT-like transposase RNase-H fold" evidence="2">
    <location>
        <begin position="154"/>
        <end position="203"/>
    </location>
</feature>
<evidence type="ECO:0000259" key="2">
    <source>
        <dbReference type="Pfam" id="PF14372"/>
    </source>
</evidence>
<name>A0A3P6FK74_BRAOL</name>
<sequence>MEANTLNMYDDDNLSVEDMMAENEDDQEIQDAQGDSVTSHAKTKGNKRRHSTCWKNFSIVGDRLPDGTHNIKCNHCNQPYNIDLSRIGTNTMLRHSKRCSMTPGCTPGSNKKLDMIVFREMMAIAIVEHNLPYQFVEYRRVRDALSYVNSSIEFCDILAIDAVLDPRLKFKCLEYCYTTLNPSTSKAKIDHIRKKMEKLFGVYKKNTKATTTTAS</sequence>
<accession>A0A3P6FK74</accession>
<organism evidence="3">
    <name type="scientific">Brassica oleracea</name>
    <name type="common">Wild cabbage</name>
    <dbReference type="NCBI Taxonomy" id="3712"/>
    <lineage>
        <taxon>Eukaryota</taxon>
        <taxon>Viridiplantae</taxon>
        <taxon>Streptophyta</taxon>
        <taxon>Embryophyta</taxon>
        <taxon>Tracheophyta</taxon>
        <taxon>Spermatophyta</taxon>
        <taxon>Magnoliopsida</taxon>
        <taxon>eudicotyledons</taxon>
        <taxon>Gunneridae</taxon>
        <taxon>Pentapetalae</taxon>
        <taxon>rosids</taxon>
        <taxon>malvids</taxon>
        <taxon>Brassicales</taxon>
        <taxon>Brassicaceae</taxon>
        <taxon>Brassiceae</taxon>
        <taxon>Brassica</taxon>
    </lineage>
</organism>
<protein>
    <recommendedName>
        <fullName evidence="2">hAT-like transposase RNase-H fold domain-containing protein</fullName>
    </recommendedName>
</protein>
<dbReference type="GO" id="GO:0006357">
    <property type="term" value="P:regulation of transcription by RNA polymerase II"/>
    <property type="evidence" value="ECO:0007669"/>
    <property type="project" value="TreeGrafter"/>
</dbReference>
<dbReference type="PANTHER" id="PTHR34396:SF24">
    <property type="entry name" value="BED-TYPE DOMAIN-CONTAINING PROTEIN"/>
    <property type="match status" value="1"/>
</dbReference>
<feature type="region of interest" description="Disordered" evidence="1">
    <location>
        <begin position="24"/>
        <end position="45"/>
    </location>
</feature>
<dbReference type="GO" id="GO:1990837">
    <property type="term" value="F:sequence-specific double-stranded DNA binding"/>
    <property type="evidence" value="ECO:0007669"/>
    <property type="project" value="TreeGrafter"/>
</dbReference>
<dbReference type="InterPro" id="IPR053031">
    <property type="entry name" value="Cuticle_assoc_protein"/>
</dbReference>
<dbReference type="GO" id="GO:0005634">
    <property type="term" value="C:nucleus"/>
    <property type="evidence" value="ECO:0007669"/>
    <property type="project" value="TreeGrafter"/>
</dbReference>
<dbReference type="AlphaFoldDB" id="A0A3P6FK74"/>
<dbReference type="EMBL" id="LR031878">
    <property type="protein sequence ID" value="VDD52730.1"/>
    <property type="molecule type" value="Genomic_DNA"/>
</dbReference>
<dbReference type="Pfam" id="PF14372">
    <property type="entry name" value="hAT-like_RNase-H"/>
    <property type="match status" value="1"/>
</dbReference>
<dbReference type="SMART" id="SM00614">
    <property type="entry name" value="ZnF_BED"/>
    <property type="match status" value="1"/>
</dbReference>
<dbReference type="PANTHER" id="PTHR34396">
    <property type="entry name" value="OS03G0264950 PROTEIN-RELATED"/>
    <property type="match status" value="1"/>
</dbReference>
<evidence type="ECO:0000256" key="1">
    <source>
        <dbReference type="SAM" id="MobiDB-lite"/>
    </source>
</evidence>
<dbReference type="InterPro" id="IPR025525">
    <property type="entry name" value="hAT-like_transposase_RNase-H"/>
</dbReference>
<gene>
    <name evidence="3" type="ORF">BOLC1T05119H</name>
</gene>
<evidence type="ECO:0000313" key="3">
    <source>
        <dbReference type="EMBL" id="VDD52730.1"/>
    </source>
</evidence>